<comment type="caution">
    <text evidence="1">The sequence shown here is derived from an EMBL/GenBank/DDBJ whole genome shotgun (WGS) entry which is preliminary data.</text>
</comment>
<sequence length="81" mass="9437">MKKLFKIMDVSTDDEQDPDDSSVLPHISPKEAFLAMDTLKNYLIQHKKNIPDLVYTFLKVKDEIIFDSLAKKKQLIIFDSH</sequence>
<dbReference type="EMBL" id="JABFAC010000006">
    <property type="protein sequence ID" value="MBA0614814.1"/>
    <property type="molecule type" value="Genomic_DNA"/>
</dbReference>
<dbReference type="Proteomes" id="UP000593561">
    <property type="component" value="Unassembled WGS sequence"/>
</dbReference>
<reference evidence="1 2" key="1">
    <citation type="journal article" date="2019" name="Genome Biol. Evol.">
        <title>Insights into the evolution of the New World diploid cottons (Gossypium, subgenus Houzingenia) based on genome sequencing.</title>
        <authorList>
            <person name="Grover C.E."/>
            <person name="Arick M.A. 2nd"/>
            <person name="Thrash A."/>
            <person name="Conover J.L."/>
            <person name="Sanders W.S."/>
            <person name="Peterson D.G."/>
            <person name="Frelichowski J.E."/>
            <person name="Scheffler J.A."/>
            <person name="Scheffler B.E."/>
            <person name="Wendel J.F."/>
        </authorList>
    </citation>
    <scope>NUCLEOTIDE SEQUENCE [LARGE SCALE GENOMIC DNA]</scope>
    <source>
        <strain evidence="1">27</strain>
        <tissue evidence="1">Leaf</tissue>
    </source>
</reference>
<accession>A0A7J8RLU8</accession>
<feature type="non-terminal residue" evidence="1">
    <location>
        <position position="81"/>
    </location>
</feature>
<dbReference type="AlphaFoldDB" id="A0A7J8RLU8"/>
<organism evidence="1 2">
    <name type="scientific">Gossypium davidsonii</name>
    <name type="common">Davidson's cotton</name>
    <name type="synonym">Gossypium klotzschianum subsp. davidsonii</name>
    <dbReference type="NCBI Taxonomy" id="34287"/>
    <lineage>
        <taxon>Eukaryota</taxon>
        <taxon>Viridiplantae</taxon>
        <taxon>Streptophyta</taxon>
        <taxon>Embryophyta</taxon>
        <taxon>Tracheophyta</taxon>
        <taxon>Spermatophyta</taxon>
        <taxon>Magnoliopsida</taxon>
        <taxon>eudicotyledons</taxon>
        <taxon>Gunneridae</taxon>
        <taxon>Pentapetalae</taxon>
        <taxon>rosids</taxon>
        <taxon>malvids</taxon>
        <taxon>Malvales</taxon>
        <taxon>Malvaceae</taxon>
        <taxon>Malvoideae</taxon>
        <taxon>Gossypium</taxon>
    </lineage>
</organism>
<name>A0A7J8RLU8_GOSDV</name>
<evidence type="ECO:0000313" key="1">
    <source>
        <dbReference type="EMBL" id="MBA0614814.1"/>
    </source>
</evidence>
<protein>
    <submittedName>
        <fullName evidence="1">Uncharacterized protein</fullName>
    </submittedName>
</protein>
<keyword evidence="2" id="KW-1185">Reference proteome</keyword>
<evidence type="ECO:0000313" key="2">
    <source>
        <dbReference type="Proteomes" id="UP000593561"/>
    </source>
</evidence>
<proteinExistence type="predicted"/>
<gene>
    <name evidence="1" type="ORF">Godav_015054</name>
</gene>